<accession>A0A9W8Q8N2</accession>
<keyword evidence="2" id="KW-1185">Reference proteome</keyword>
<dbReference type="KEGG" id="amus:LMH87_011184"/>
<proteinExistence type="predicted"/>
<dbReference type="RefSeq" id="XP_056052148.1">
    <property type="nucleotide sequence ID" value="XM_056200283.1"/>
</dbReference>
<dbReference type="AlphaFoldDB" id="A0A9W8Q8N2"/>
<dbReference type="Proteomes" id="UP001144673">
    <property type="component" value="Chromosome 4"/>
</dbReference>
<gene>
    <name evidence="1" type="ORF">LMH87_011184</name>
</gene>
<evidence type="ECO:0000313" key="1">
    <source>
        <dbReference type="EMBL" id="KAJ4150434.1"/>
    </source>
</evidence>
<evidence type="ECO:0000313" key="2">
    <source>
        <dbReference type="Proteomes" id="UP001144673"/>
    </source>
</evidence>
<sequence>MFVLIASAIVTFPTMFFWTALRAFVRIKNSGAVHREGSSQRVGCYSTLFPFIALAVLAGKLGNPLKPTAAPPRTCSGATERTPRPGLRLPCSRLTLPAWHT</sequence>
<protein>
    <submittedName>
        <fullName evidence="1">Uncharacterized protein</fullName>
    </submittedName>
</protein>
<name>A0A9W8Q8N2_AKAMU</name>
<comment type="caution">
    <text evidence="1">The sequence shown here is derived from an EMBL/GenBank/DDBJ whole genome shotgun (WGS) entry which is preliminary data.</text>
</comment>
<dbReference type="GeneID" id="80898343"/>
<reference evidence="1" key="1">
    <citation type="journal article" date="2023" name="Access Microbiol">
        <title>De-novo genome assembly for Akanthomyces muscarius, a biocontrol agent of insect agricultural pests.</title>
        <authorList>
            <person name="Erdos Z."/>
            <person name="Studholme D.J."/>
            <person name="Raymond B."/>
            <person name="Sharma M."/>
        </authorList>
    </citation>
    <scope>NUCLEOTIDE SEQUENCE</scope>
    <source>
        <strain evidence="1">Ve6</strain>
    </source>
</reference>
<organism evidence="1 2">
    <name type="scientific">Akanthomyces muscarius</name>
    <name type="common">Entomopathogenic fungus</name>
    <name type="synonym">Lecanicillium muscarium</name>
    <dbReference type="NCBI Taxonomy" id="2231603"/>
    <lineage>
        <taxon>Eukaryota</taxon>
        <taxon>Fungi</taxon>
        <taxon>Dikarya</taxon>
        <taxon>Ascomycota</taxon>
        <taxon>Pezizomycotina</taxon>
        <taxon>Sordariomycetes</taxon>
        <taxon>Hypocreomycetidae</taxon>
        <taxon>Hypocreales</taxon>
        <taxon>Cordycipitaceae</taxon>
        <taxon>Akanthomyces</taxon>
    </lineage>
</organism>
<dbReference type="EMBL" id="JAJHUN010000009">
    <property type="protein sequence ID" value="KAJ4150434.1"/>
    <property type="molecule type" value="Genomic_DNA"/>
</dbReference>